<keyword evidence="3" id="KW-1185">Reference proteome</keyword>
<feature type="compositionally biased region" description="Polar residues" evidence="1">
    <location>
        <begin position="24"/>
        <end position="34"/>
    </location>
</feature>
<evidence type="ECO:0000256" key="1">
    <source>
        <dbReference type="SAM" id="MobiDB-lite"/>
    </source>
</evidence>
<evidence type="ECO:0000313" key="2">
    <source>
        <dbReference type="EMBL" id="KAK7513066.1"/>
    </source>
</evidence>
<protein>
    <submittedName>
        <fullName evidence="2">Uncharacterized protein</fullName>
    </submittedName>
</protein>
<dbReference type="Proteomes" id="UP001363622">
    <property type="component" value="Unassembled WGS sequence"/>
</dbReference>
<name>A0ABR1KE83_9PEZI</name>
<accession>A0ABR1KE83</accession>
<organism evidence="2 3">
    <name type="scientific">Phyllosticta citriasiana</name>
    <dbReference type="NCBI Taxonomy" id="595635"/>
    <lineage>
        <taxon>Eukaryota</taxon>
        <taxon>Fungi</taxon>
        <taxon>Dikarya</taxon>
        <taxon>Ascomycota</taxon>
        <taxon>Pezizomycotina</taxon>
        <taxon>Dothideomycetes</taxon>
        <taxon>Dothideomycetes incertae sedis</taxon>
        <taxon>Botryosphaeriales</taxon>
        <taxon>Phyllostictaceae</taxon>
        <taxon>Phyllosticta</taxon>
    </lineage>
</organism>
<gene>
    <name evidence="2" type="ORF">IWZ03DRAFT_44837</name>
</gene>
<comment type="caution">
    <text evidence="2">The sequence shown here is derived from an EMBL/GenBank/DDBJ whole genome shotgun (WGS) entry which is preliminary data.</text>
</comment>
<reference evidence="2 3" key="1">
    <citation type="submission" date="2024-04" db="EMBL/GenBank/DDBJ databases">
        <title>Phyllosticta paracitricarpa is synonymous to the EU quarantine fungus P. citricarpa based on phylogenomic analyses.</title>
        <authorList>
            <consortium name="Lawrence Berkeley National Laboratory"/>
            <person name="Van Ingen-Buijs V.A."/>
            <person name="Van Westerhoven A.C."/>
            <person name="Haridas S."/>
            <person name="Skiadas P."/>
            <person name="Martin F."/>
            <person name="Groenewald J.Z."/>
            <person name="Crous P.W."/>
            <person name="Seidl M.F."/>
        </authorList>
    </citation>
    <scope>NUCLEOTIDE SEQUENCE [LARGE SCALE GENOMIC DNA]</scope>
    <source>
        <strain evidence="2 3">CBS 123371</strain>
    </source>
</reference>
<dbReference type="EMBL" id="JBBPHU010000010">
    <property type="protein sequence ID" value="KAK7513066.1"/>
    <property type="molecule type" value="Genomic_DNA"/>
</dbReference>
<proteinExistence type="predicted"/>
<feature type="region of interest" description="Disordered" evidence="1">
    <location>
        <begin position="1"/>
        <end position="35"/>
    </location>
</feature>
<sequence>MPRRTLPIPAAARYEAPTTRSKKASATGQQTTPRNTRRALISLDLSHAHHQQQSPLWSKLPAEIRNQIFELAVSQHLDSSRPYPDDSFYRRPGYTHAFRVCTALLQTCRLAWAETHSIPMRSATIPIWESSARGPSARLRPHGITSRSFSPRSCALTAANLRDLQHVHFFPQLYYFESHDFARLFASPRFQPRRITITIRHTDWWWWENDEDLQVRSVNLTLPAVTEELVIEFETLVRKKHQLDPIVDHWRRSEMFSRRGDNAIFSAHNDQPKEWTWSGEIDGWGVQHYVVAVVKWTPYPHGRDLGRGVEQ</sequence>
<evidence type="ECO:0000313" key="3">
    <source>
        <dbReference type="Proteomes" id="UP001363622"/>
    </source>
</evidence>